<dbReference type="Pfam" id="PF03816">
    <property type="entry name" value="LytR_cpsA_psr"/>
    <property type="match status" value="1"/>
</dbReference>
<keyword evidence="7" id="KW-1185">Reference proteome</keyword>
<dbReference type="InterPro" id="IPR027381">
    <property type="entry name" value="LytR/CpsA/Psr_C"/>
</dbReference>
<evidence type="ECO:0000313" key="6">
    <source>
        <dbReference type="EMBL" id="MBP2020251.1"/>
    </source>
</evidence>
<feature type="region of interest" description="Disordered" evidence="2">
    <location>
        <begin position="66"/>
        <end position="87"/>
    </location>
</feature>
<dbReference type="PANTHER" id="PTHR33392">
    <property type="entry name" value="POLYISOPRENYL-TEICHOIC ACID--PEPTIDOGLYCAN TEICHOIC ACID TRANSFERASE TAGU"/>
    <property type="match status" value="1"/>
</dbReference>
<sequence length="447" mass="50017">MSDNGKNSTGNVKESEQNENSNNGKKRKKKSKFLIVVLTLFFLIVLATAGAYLYLDSFNNNAVDITTPKDSGGNSNASKDQPPEEIKDSTNILVVGVDLGSGDENNKNDPRRTDTMMVVHYNSKTKKYDVVSIPRDTKIETTRQDKKINSAHAYGGIPLAAKEVEKLLGVKIDHYVKIDTIAFREFIDALGGIEVVVERDMYYDDPTQNLHIHLDKSSEPQKLDGKKAEGFIRWRKNNDDTGYLEGDMGRIRNMQKFFDTVLGKVQSPTIIPKIPTILGIFPKYIETDLGANEIIKYAMSIAKSNRADIGYHIIGGEDKYIDGVSYYLFDKTKNGDVDAVLKEKDSAIGNIDTDKIRIKILNASGKNGLASDFGQYINKLGFNKYDLGDSNIAAKSKIVIYGLDKQVGEYIKKQFGIDNIEYSTKYNDLYEVEVILGQDRDLIQPKQ</sequence>
<dbReference type="NCBIfam" id="TIGR00350">
    <property type="entry name" value="lytR_cpsA_psr"/>
    <property type="match status" value="1"/>
</dbReference>
<organism evidence="6 7">
    <name type="scientific">Clostridium punense</name>
    <dbReference type="NCBI Taxonomy" id="1054297"/>
    <lineage>
        <taxon>Bacteria</taxon>
        <taxon>Bacillati</taxon>
        <taxon>Bacillota</taxon>
        <taxon>Clostridia</taxon>
        <taxon>Eubacteriales</taxon>
        <taxon>Clostridiaceae</taxon>
        <taxon>Clostridium</taxon>
    </lineage>
</organism>
<feature type="compositionally biased region" description="Polar residues" evidence="2">
    <location>
        <begin position="66"/>
        <end position="79"/>
    </location>
</feature>
<evidence type="ECO:0000256" key="2">
    <source>
        <dbReference type="SAM" id="MobiDB-lite"/>
    </source>
</evidence>
<evidence type="ECO:0000259" key="4">
    <source>
        <dbReference type="Pfam" id="PF03816"/>
    </source>
</evidence>
<proteinExistence type="inferred from homology"/>
<keyword evidence="3" id="KW-0812">Transmembrane</keyword>
<keyword evidence="3" id="KW-1133">Transmembrane helix</keyword>
<comment type="similarity">
    <text evidence="1">Belongs to the LytR/CpsA/Psr (LCP) family.</text>
</comment>
<feature type="region of interest" description="Disordered" evidence="2">
    <location>
        <begin position="1"/>
        <end position="26"/>
    </location>
</feature>
<dbReference type="Pfam" id="PF13399">
    <property type="entry name" value="LytR_C"/>
    <property type="match status" value="1"/>
</dbReference>
<dbReference type="InterPro" id="IPR004474">
    <property type="entry name" value="LytR_CpsA_psr"/>
</dbReference>
<name>A0ABS4JZE8_9CLOT</name>
<evidence type="ECO:0000259" key="5">
    <source>
        <dbReference type="Pfam" id="PF13399"/>
    </source>
</evidence>
<evidence type="ECO:0000313" key="7">
    <source>
        <dbReference type="Proteomes" id="UP001519308"/>
    </source>
</evidence>
<feature type="compositionally biased region" description="Polar residues" evidence="2">
    <location>
        <begin position="1"/>
        <end position="12"/>
    </location>
</feature>
<comment type="caution">
    <text evidence="6">The sequence shown here is derived from an EMBL/GenBank/DDBJ whole genome shotgun (WGS) entry which is preliminary data.</text>
</comment>
<dbReference type="RefSeq" id="WP_021283267.1">
    <property type="nucleotide sequence ID" value="NZ_JAGGLL010000001.1"/>
</dbReference>
<dbReference type="InterPro" id="IPR050922">
    <property type="entry name" value="LytR/CpsA/Psr_CW_biosynth"/>
</dbReference>
<dbReference type="Proteomes" id="UP001519308">
    <property type="component" value="Unassembled WGS sequence"/>
</dbReference>
<feature type="transmembrane region" description="Helical" evidence="3">
    <location>
        <begin position="33"/>
        <end position="55"/>
    </location>
</feature>
<accession>A0ABS4JZE8</accession>
<feature type="domain" description="Cell envelope-related transcriptional attenuator" evidence="4">
    <location>
        <begin position="112"/>
        <end position="266"/>
    </location>
</feature>
<evidence type="ECO:0000256" key="3">
    <source>
        <dbReference type="SAM" id="Phobius"/>
    </source>
</evidence>
<evidence type="ECO:0000256" key="1">
    <source>
        <dbReference type="ARBA" id="ARBA00006068"/>
    </source>
</evidence>
<feature type="domain" description="LytR/CpsA/Psr regulator C-terminal" evidence="5">
    <location>
        <begin position="356"/>
        <end position="439"/>
    </location>
</feature>
<keyword evidence="3" id="KW-0472">Membrane</keyword>
<dbReference type="EMBL" id="JAGGLL010000001">
    <property type="protein sequence ID" value="MBP2020251.1"/>
    <property type="molecule type" value="Genomic_DNA"/>
</dbReference>
<dbReference type="Gene3D" id="3.40.630.190">
    <property type="entry name" value="LCP protein"/>
    <property type="match status" value="1"/>
</dbReference>
<protein>
    <submittedName>
        <fullName evidence="6">LCP family protein required for cell wall assembly</fullName>
    </submittedName>
</protein>
<gene>
    <name evidence="6" type="ORF">J2Z44_000032</name>
</gene>
<dbReference type="Gene3D" id="3.30.70.2390">
    <property type="match status" value="1"/>
</dbReference>
<reference evidence="6 7" key="1">
    <citation type="submission" date="2021-03" db="EMBL/GenBank/DDBJ databases">
        <title>Genomic Encyclopedia of Type Strains, Phase IV (KMG-IV): sequencing the most valuable type-strain genomes for metagenomic binning, comparative biology and taxonomic classification.</title>
        <authorList>
            <person name="Goeker M."/>
        </authorList>
    </citation>
    <scope>NUCLEOTIDE SEQUENCE [LARGE SCALE GENOMIC DNA]</scope>
    <source>
        <strain evidence="6 7">DSM 28650</strain>
    </source>
</reference>
<dbReference type="PANTHER" id="PTHR33392:SF6">
    <property type="entry name" value="POLYISOPRENYL-TEICHOIC ACID--PEPTIDOGLYCAN TEICHOIC ACID TRANSFERASE TAGU"/>
    <property type="match status" value="1"/>
</dbReference>